<dbReference type="GO" id="GO:0032259">
    <property type="term" value="P:methylation"/>
    <property type="evidence" value="ECO:0007669"/>
    <property type="project" value="UniProtKB-KW"/>
</dbReference>
<comment type="caution">
    <text evidence="2">The sequence shown here is derived from an EMBL/GenBank/DDBJ whole genome shotgun (WGS) entry which is preliminary data.</text>
</comment>
<dbReference type="PANTHER" id="PTHR34203">
    <property type="entry name" value="METHYLTRANSFERASE, FKBM FAMILY PROTEIN"/>
    <property type="match status" value="1"/>
</dbReference>
<dbReference type="RefSeq" id="WP_021132303.1">
    <property type="nucleotide sequence ID" value="NZ_AQPH01000033.1"/>
</dbReference>
<name>S9THD0_MAGFU</name>
<keyword evidence="2" id="KW-0808">Transferase</keyword>
<dbReference type="eggNOG" id="COG4122">
    <property type="taxonomic scope" value="Bacteria"/>
</dbReference>
<dbReference type="PANTHER" id="PTHR34203:SF15">
    <property type="entry name" value="SLL1173 PROTEIN"/>
    <property type="match status" value="1"/>
</dbReference>
<dbReference type="GO" id="GO:0008168">
    <property type="term" value="F:methyltransferase activity"/>
    <property type="evidence" value="ECO:0007669"/>
    <property type="project" value="UniProtKB-KW"/>
</dbReference>
<proteinExistence type="predicted"/>
<evidence type="ECO:0000313" key="2">
    <source>
        <dbReference type="EMBL" id="EPY01681.1"/>
    </source>
</evidence>
<evidence type="ECO:0000259" key="1">
    <source>
        <dbReference type="Pfam" id="PF05050"/>
    </source>
</evidence>
<keyword evidence="2" id="KW-0489">Methyltransferase</keyword>
<protein>
    <submittedName>
        <fullName evidence="2">SAM-dependent methyltransferase</fullName>
    </submittedName>
</protein>
<feature type="domain" description="Methyltransferase FkbM" evidence="1">
    <location>
        <begin position="107"/>
        <end position="245"/>
    </location>
</feature>
<gene>
    <name evidence="2" type="ORF">K678_09878</name>
</gene>
<accession>S9THD0</accession>
<dbReference type="InterPro" id="IPR029063">
    <property type="entry name" value="SAM-dependent_MTases_sf"/>
</dbReference>
<reference evidence="2 3" key="1">
    <citation type="submission" date="2013-04" db="EMBL/GenBank/DDBJ databases">
        <authorList>
            <person name="Kuznetsov B."/>
            <person name="Ivanovsky R."/>
        </authorList>
    </citation>
    <scope>NUCLEOTIDE SEQUENCE [LARGE SCALE GENOMIC DNA]</scope>
    <source>
        <strain evidence="2 3">MGU-K5</strain>
    </source>
</reference>
<dbReference type="Gene3D" id="3.40.50.150">
    <property type="entry name" value="Vaccinia Virus protein VP39"/>
    <property type="match status" value="1"/>
</dbReference>
<dbReference type="Proteomes" id="UP000015350">
    <property type="component" value="Unassembled WGS sequence"/>
</dbReference>
<dbReference type="STRING" id="1316936.K678_09878"/>
<evidence type="ECO:0000313" key="3">
    <source>
        <dbReference type="Proteomes" id="UP000015350"/>
    </source>
</evidence>
<dbReference type="Pfam" id="PF05050">
    <property type="entry name" value="Methyltransf_21"/>
    <property type="match status" value="1"/>
</dbReference>
<dbReference type="EMBL" id="AQPH01000033">
    <property type="protein sequence ID" value="EPY01681.1"/>
    <property type="molecule type" value="Genomic_DNA"/>
</dbReference>
<dbReference type="OrthoDB" id="292760at2"/>
<dbReference type="InterPro" id="IPR006342">
    <property type="entry name" value="FkbM_mtfrase"/>
</dbReference>
<dbReference type="NCBIfam" id="TIGR01444">
    <property type="entry name" value="fkbM_fam"/>
    <property type="match status" value="1"/>
</dbReference>
<sequence length="276" mass="30873">MIEPQTPTVATTLKILALWGRHLFRAATARPRRFVAILPPLPGVQILLDLHTGRRLELRLKTVNDWYTAKQVFLDNDYGFEKLARRADLSRRYREIVESGHDPLILDCGGNIGLAARFFAETFPDAEIVSLEPDRSNLDLAKRNIADKAVTLIEAGIANHDGAGTLIDPGLGNNAYRVRTQSDGPVRLISVNTLLAEAAAKSQVPFLIKIDIEGFESELFARNTEWVQSFPIIIIELHDWMFPKTANAANFLKTVSELNRDFVFHGENVFSIANDI</sequence>
<dbReference type="InterPro" id="IPR052514">
    <property type="entry name" value="SAM-dependent_MTase"/>
</dbReference>
<dbReference type="SUPFAM" id="SSF53335">
    <property type="entry name" value="S-adenosyl-L-methionine-dependent methyltransferases"/>
    <property type="match status" value="1"/>
</dbReference>
<organism evidence="2 3">
    <name type="scientific">Magnetospirillum fulvum MGU-K5</name>
    <dbReference type="NCBI Taxonomy" id="1316936"/>
    <lineage>
        <taxon>Bacteria</taxon>
        <taxon>Pseudomonadati</taxon>
        <taxon>Pseudomonadota</taxon>
        <taxon>Alphaproteobacteria</taxon>
        <taxon>Rhodospirillales</taxon>
        <taxon>Rhodospirillaceae</taxon>
        <taxon>Magnetospirillum</taxon>
    </lineage>
</organism>
<dbReference type="AlphaFoldDB" id="S9THD0"/>